<keyword evidence="2" id="KW-1185">Reference proteome</keyword>
<dbReference type="EMBL" id="OL685370">
    <property type="protein sequence ID" value="USC25897.1"/>
    <property type="molecule type" value="Genomic_DNA"/>
</dbReference>
<protein>
    <submittedName>
        <fullName evidence="1">Ets</fullName>
    </submittedName>
</protein>
<evidence type="ECO:0000313" key="2">
    <source>
        <dbReference type="Proteomes" id="UP001256712"/>
    </source>
</evidence>
<dbReference type="Pfam" id="PF17601">
    <property type="entry name" value="DUF5497"/>
    <property type="match status" value="1"/>
</dbReference>
<dbReference type="InterPro" id="IPR020312">
    <property type="entry name" value="DUF5497"/>
</dbReference>
<sequence>MMERTITRWHCVSDETLLKIGKVASRLDYYLQQYTNLEMQIKNEIEYMEIEEDDNDNVEEIDLIKKFLRNSMSTIEQRDLYALALKLKSLLKNNK</sequence>
<reference evidence="1" key="1">
    <citation type="journal article" date="2022" name="J. Invertebr. Pathol.">
        <title>Identification of a new nucleopolyhedrovirus isolated from the olive leaf moth, Palpita vitrealis, from two locations in Egypt.</title>
        <authorList>
            <person name="El-Salamouny S."/>
            <person name="Wennmann J.T."/>
            <person name="Kleespies R.G."/>
            <person name="Richert-Poggeler K.R."/>
            <person name="Mansour A."/>
            <person name="Awad M."/>
            <person name="Agamy E."/>
            <person name="Salama R."/>
            <person name="Jehle J.A."/>
        </authorList>
    </citation>
    <scope>NUCLEOTIDE SEQUENCE</scope>
    <source>
        <strain evidence="1">Giza 2005</strain>
    </source>
</reference>
<evidence type="ECO:0000313" key="1">
    <source>
        <dbReference type="EMBL" id="USC25897.1"/>
    </source>
</evidence>
<dbReference type="Proteomes" id="UP001256712">
    <property type="component" value="Segment"/>
</dbReference>
<proteinExistence type="predicted"/>
<name>A0AAE9LNG1_9ABAC</name>
<organism evidence="1 2">
    <name type="scientific">Palpita vitrealis nucleopolyhedrovirus</name>
    <dbReference type="NCBI Taxonomy" id="2951960"/>
    <lineage>
        <taxon>Viruses</taxon>
        <taxon>Viruses incertae sedis</taxon>
        <taxon>Naldaviricetes</taxon>
        <taxon>Lefavirales</taxon>
        <taxon>Baculoviridae</taxon>
        <taxon>Alphabaculovirus</taxon>
        <taxon>Alphabaculovirus pavitrealis</taxon>
    </lineage>
</organism>
<accession>A0AAE9LNG1</accession>